<dbReference type="Gene3D" id="2.10.25.10">
    <property type="entry name" value="Laminin"/>
    <property type="match status" value="1"/>
</dbReference>
<accession>A0AAD7ZPW0</accession>
<dbReference type="InterPro" id="IPR051568">
    <property type="entry name" value="LZTR1/Attractin"/>
</dbReference>
<dbReference type="InterPro" id="IPR000742">
    <property type="entry name" value="EGF"/>
</dbReference>
<dbReference type="PROSITE" id="PS00022">
    <property type="entry name" value="EGF_1"/>
    <property type="match status" value="1"/>
</dbReference>
<dbReference type="PROSITE" id="PS01180">
    <property type="entry name" value="CUB"/>
    <property type="match status" value="1"/>
</dbReference>
<keyword evidence="2" id="KW-0677">Repeat</keyword>
<feature type="non-terminal residue" evidence="7">
    <location>
        <position position="1"/>
    </location>
</feature>
<reference evidence="7" key="2">
    <citation type="submission" date="2023-05" db="EMBL/GenBank/DDBJ databases">
        <authorList>
            <person name="Fouks B."/>
        </authorList>
    </citation>
    <scope>NUCLEOTIDE SEQUENCE</scope>
    <source>
        <strain evidence="7">Stay&amp;Tobe</strain>
        <tissue evidence="7">Testes</tissue>
    </source>
</reference>
<dbReference type="GO" id="GO:0005794">
    <property type="term" value="C:Golgi apparatus"/>
    <property type="evidence" value="ECO:0007669"/>
    <property type="project" value="TreeGrafter"/>
</dbReference>
<dbReference type="PANTHER" id="PTHR46376:SF2">
    <property type="entry name" value="DISTRACTED, ISOFORM B"/>
    <property type="match status" value="1"/>
</dbReference>
<comment type="caution">
    <text evidence="7">The sequence shown here is derived from an EMBL/GenBank/DDBJ whole genome shotgun (WGS) entry which is preliminary data.</text>
</comment>
<dbReference type="InterPro" id="IPR035914">
    <property type="entry name" value="Sperma_CUB_dom_sf"/>
</dbReference>
<dbReference type="PANTHER" id="PTHR46376">
    <property type="entry name" value="LEUCINE-ZIPPER-LIKE TRANSCRIPTIONAL REGULATOR 1"/>
    <property type="match status" value="1"/>
</dbReference>
<evidence type="ECO:0000259" key="5">
    <source>
        <dbReference type="PROSITE" id="PS01180"/>
    </source>
</evidence>
<feature type="disulfide bond" evidence="4">
    <location>
        <begin position="63"/>
        <end position="72"/>
    </location>
</feature>
<dbReference type="SMART" id="SM00042">
    <property type="entry name" value="CUB"/>
    <property type="match status" value="1"/>
</dbReference>
<keyword evidence="4" id="KW-0245">EGF-like domain</keyword>
<dbReference type="FunFam" id="2.60.120.290:FF:000046">
    <property type="entry name" value="Attractin-like protein 1"/>
    <property type="match status" value="1"/>
</dbReference>
<evidence type="ECO:0000259" key="6">
    <source>
        <dbReference type="PROSITE" id="PS50026"/>
    </source>
</evidence>
<dbReference type="Proteomes" id="UP001233999">
    <property type="component" value="Unassembled WGS sequence"/>
</dbReference>
<evidence type="ECO:0000256" key="2">
    <source>
        <dbReference type="ARBA" id="ARBA00022737"/>
    </source>
</evidence>
<dbReference type="SUPFAM" id="SSF49854">
    <property type="entry name" value="Spermadhesin, CUB domain"/>
    <property type="match status" value="1"/>
</dbReference>
<comment type="caution">
    <text evidence="4">Lacks conserved residue(s) required for the propagation of feature annotation.</text>
</comment>
<evidence type="ECO:0000256" key="1">
    <source>
        <dbReference type="ARBA" id="ARBA00022441"/>
    </source>
</evidence>
<evidence type="ECO:0008006" key="9">
    <source>
        <dbReference type="Google" id="ProtNLM"/>
    </source>
</evidence>
<sequence>MAGNLQMFLFLFKSKYRRKYHFRHILLCLGVVYSFIVSVVSSTNCTSVQCVNGRCENGTSCVCFDGWQGQYCQFCGGKVRLTEKSGVIHDGHGNYSIDVKCSWLVDAGGSPNTTIRLHLEEFATECGWDHLYIFDGDSVHSPLLAVFSGLMYKDGYSIRRIPEVVAHSGSALLHFYSDVAYNMTGFNISYRSFDYYRRYLHETIE</sequence>
<dbReference type="EMBL" id="JASPKZ010007378">
    <property type="protein sequence ID" value="KAJ9584645.1"/>
    <property type="molecule type" value="Genomic_DNA"/>
</dbReference>
<protein>
    <recommendedName>
        <fullName evidence="9">Attractin</fullName>
    </recommendedName>
</protein>
<feature type="disulfide bond" evidence="4">
    <location>
        <begin position="45"/>
        <end position="55"/>
    </location>
</feature>
<keyword evidence="1" id="KW-0880">Kelch repeat</keyword>
<keyword evidence="8" id="KW-1185">Reference proteome</keyword>
<evidence type="ECO:0000256" key="3">
    <source>
        <dbReference type="ARBA" id="ARBA00023157"/>
    </source>
</evidence>
<proteinExistence type="predicted"/>
<feature type="domain" description="EGF-like" evidence="6">
    <location>
        <begin position="41"/>
        <end position="73"/>
    </location>
</feature>
<dbReference type="AlphaFoldDB" id="A0AAD7ZPW0"/>
<dbReference type="InterPro" id="IPR000859">
    <property type="entry name" value="CUB_dom"/>
</dbReference>
<dbReference type="PROSITE" id="PS50026">
    <property type="entry name" value="EGF_3"/>
    <property type="match status" value="1"/>
</dbReference>
<keyword evidence="3 4" id="KW-1015">Disulfide bond</keyword>
<reference evidence="7" key="1">
    <citation type="journal article" date="2023" name="IScience">
        <title>Live-bearing cockroach genome reveals convergent evolutionary mechanisms linked to viviparity in insects and beyond.</title>
        <authorList>
            <person name="Fouks B."/>
            <person name="Harrison M.C."/>
            <person name="Mikhailova A.A."/>
            <person name="Marchal E."/>
            <person name="English S."/>
            <person name="Carruthers M."/>
            <person name="Jennings E.C."/>
            <person name="Chiamaka E.L."/>
            <person name="Frigard R.A."/>
            <person name="Pippel M."/>
            <person name="Attardo G.M."/>
            <person name="Benoit J.B."/>
            <person name="Bornberg-Bauer E."/>
            <person name="Tobe S.S."/>
        </authorList>
    </citation>
    <scope>NUCLEOTIDE SEQUENCE</scope>
    <source>
        <strain evidence="7">Stay&amp;Tobe</strain>
    </source>
</reference>
<organism evidence="7 8">
    <name type="scientific">Diploptera punctata</name>
    <name type="common">Pacific beetle cockroach</name>
    <dbReference type="NCBI Taxonomy" id="6984"/>
    <lineage>
        <taxon>Eukaryota</taxon>
        <taxon>Metazoa</taxon>
        <taxon>Ecdysozoa</taxon>
        <taxon>Arthropoda</taxon>
        <taxon>Hexapoda</taxon>
        <taxon>Insecta</taxon>
        <taxon>Pterygota</taxon>
        <taxon>Neoptera</taxon>
        <taxon>Polyneoptera</taxon>
        <taxon>Dictyoptera</taxon>
        <taxon>Blattodea</taxon>
        <taxon>Blaberoidea</taxon>
        <taxon>Blaberidae</taxon>
        <taxon>Diplopterinae</taxon>
        <taxon>Diploptera</taxon>
    </lineage>
</organism>
<gene>
    <name evidence="7" type="ORF">L9F63_021007</name>
</gene>
<evidence type="ECO:0000256" key="4">
    <source>
        <dbReference type="PROSITE-ProRule" id="PRU00076"/>
    </source>
</evidence>
<name>A0AAD7ZPW0_DIPPU</name>
<feature type="domain" description="CUB" evidence="5">
    <location>
        <begin position="75"/>
        <end position="193"/>
    </location>
</feature>
<evidence type="ECO:0000313" key="7">
    <source>
        <dbReference type="EMBL" id="KAJ9584645.1"/>
    </source>
</evidence>
<evidence type="ECO:0000313" key="8">
    <source>
        <dbReference type="Proteomes" id="UP001233999"/>
    </source>
</evidence>
<dbReference type="CDD" id="cd00041">
    <property type="entry name" value="CUB"/>
    <property type="match status" value="1"/>
</dbReference>
<dbReference type="Pfam" id="PF00431">
    <property type="entry name" value="CUB"/>
    <property type="match status" value="1"/>
</dbReference>
<dbReference type="Gene3D" id="2.60.120.290">
    <property type="entry name" value="Spermadhesin, CUB domain"/>
    <property type="match status" value="1"/>
</dbReference>